<evidence type="ECO:0000256" key="4">
    <source>
        <dbReference type="ARBA" id="ARBA00001947"/>
    </source>
</evidence>
<evidence type="ECO:0000256" key="9">
    <source>
        <dbReference type="ARBA" id="ARBA00023235"/>
    </source>
</evidence>
<comment type="pathway">
    <text evidence="10">Carbohydrate degradation.</text>
</comment>
<dbReference type="NCBIfam" id="NF004076">
    <property type="entry name" value="PRK05581.1-4"/>
    <property type="match status" value="1"/>
</dbReference>
<comment type="cofactor">
    <cofactor evidence="2">
        <name>Mn(2+)</name>
        <dbReference type="ChEBI" id="CHEBI:29035"/>
    </cofactor>
</comment>
<feature type="binding site" evidence="10">
    <location>
        <position position="67"/>
    </location>
    <ligand>
        <name>substrate</name>
    </ligand>
</feature>
<keyword evidence="8 10" id="KW-0479">Metal-binding</keyword>
<reference evidence="12 13" key="1">
    <citation type="submission" date="2023-06" db="EMBL/GenBank/DDBJ databases">
        <title>Antibody response to the Sneathia vaginalis cytopathogenic toxin A during pregnancy.</title>
        <authorList>
            <person name="Mccoy Z.T."/>
            <person name="Serrano M.G."/>
            <person name="Spaine K."/>
            <person name="Edwards D.J."/>
            <person name="Buck G.A."/>
            <person name="Jefferson K."/>
        </authorList>
    </citation>
    <scope>NUCLEOTIDE SEQUENCE [LARGE SCALE GENOMIC DNA]</scope>
    <source>
        <strain evidence="12 13">CCUG 42621</strain>
    </source>
</reference>
<evidence type="ECO:0000256" key="6">
    <source>
        <dbReference type="ARBA" id="ARBA00009541"/>
    </source>
</evidence>
<evidence type="ECO:0000256" key="1">
    <source>
        <dbReference type="ARBA" id="ARBA00001782"/>
    </source>
</evidence>
<evidence type="ECO:0000313" key="13">
    <source>
        <dbReference type="Proteomes" id="UP001225134"/>
    </source>
</evidence>
<feature type="binding site" evidence="10">
    <location>
        <position position="67"/>
    </location>
    <ligand>
        <name>a divalent metal cation</name>
        <dbReference type="ChEBI" id="CHEBI:60240"/>
    </ligand>
</feature>
<keyword evidence="10 11" id="KW-0119">Carbohydrate metabolism</keyword>
<comment type="cofactor">
    <cofactor evidence="5">
        <name>Fe(2+)</name>
        <dbReference type="ChEBI" id="CHEBI:29033"/>
    </cofactor>
</comment>
<comment type="function">
    <text evidence="10">Catalyzes the reversible epimerization of D-ribulose 5-phosphate to D-xylulose 5-phosphate.</text>
</comment>
<evidence type="ECO:0000256" key="10">
    <source>
        <dbReference type="HAMAP-Rule" id="MF_02227"/>
    </source>
</evidence>
<dbReference type="SUPFAM" id="SSF51366">
    <property type="entry name" value="Ribulose-phoshate binding barrel"/>
    <property type="match status" value="1"/>
</dbReference>
<dbReference type="PROSITE" id="PS01086">
    <property type="entry name" value="RIBUL_P_3_EPIMER_2"/>
    <property type="match status" value="1"/>
</dbReference>
<dbReference type="InterPro" id="IPR011060">
    <property type="entry name" value="RibuloseP-bd_barrel"/>
</dbReference>
<dbReference type="Proteomes" id="UP001225134">
    <property type="component" value="Unassembled WGS sequence"/>
</dbReference>
<dbReference type="PROSITE" id="PS01085">
    <property type="entry name" value="RIBUL_P_3_EPIMER_1"/>
    <property type="match status" value="1"/>
</dbReference>
<evidence type="ECO:0000256" key="5">
    <source>
        <dbReference type="ARBA" id="ARBA00001954"/>
    </source>
</evidence>
<feature type="binding site" evidence="10">
    <location>
        <position position="172"/>
    </location>
    <ligand>
        <name>a divalent metal cation</name>
        <dbReference type="ChEBI" id="CHEBI:60240"/>
    </ligand>
</feature>
<organism evidence="12 13">
    <name type="scientific">Sneathia sanguinegens</name>
    <dbReference type="NCBI Taxonomy" id="40543"/>
    <lineage>
        <taxon>Bacteria</taxon>
        <taxon>Fusobacteriati</taxon>
        <taxon>Fusobacteriota</taxon>
        <taxon>Fusobacteriia</taxon>
        <taxon>Fusobacteriales</taxon>
        <taxon>Leptotrichiaceae</taxon>
        <taxon>Sneathia</taxon>
    </lineage>
</organism>
<comment type="cofactor">
    <cofactor evidence="4">
        <name>Zn(2+)</name>
        <dbReference type="ChEBI" id="CHEBI:29105"/>
    </cofactor>
</comment>
<sequence length="212" mass="23111">MKSLSIAPSLLSADFSDLKNEVIAIEKAGATHLHLDVMDGDFVPNITFGAGLIAAIRKHTKLIFDIHMMVTNPERYIEDMVKAGADSITIHAEATKHLDRVVNLIKSYGVKACVALNPSTPISTVENIAYALDMILVMSVNPGFGGQKFIPQALTKIEKLRELYPNIDIEVDGGINDKTVKLVRKAGANVIVAGSYVFSGDYKQRIESLKDE</sequence>
<dbReference type="RefSeq" id="WP_066728257.1">
    <property type="nucleotide sequence ID" value="NZ_CAMPUK010000005.1"/>
</dbReference>
<dbReference type="PIRSF" id="PIRSF001461">
    <property type="entry name" value="RPE"/>
    <property type="match status" value="1"/>
</dbReference>
<feature type="binding site" evidence="10">
    <location>
        <position position="9"/>
    </location>
    <ligand>
        <name>substrate</name>
    </ligand>
</feature>
<keyword evidence="9 10" id="KW-0413">Isomerase</keyword>
<comment type="catalytic activity">
    <reaction evidence="1 10 11">
        <text>D-ribulose 5-phosphate = D-xylulose 5-phosphate</text>
        <dbReference type="Rhea" id="RHEA:13677"/>
        <dbReference type="ChEBI" id="CHEBI:57737"/>
        <dbReference type="ChEBI" id="CHEBI:58121"/>
        <dbReference type="EC" id="5.1.3.1"/>
    </reaction>
</comment>
<dbReference type="EMBL" id="JASSPP010000002">
    <property type="protein sequence ID" value="MDK9580235.1"/>
    <property type="molecule type" value="Genomic_DNA"/>
</dbReference>
<comment type="cofactor">
    <cofactor evidence="3">
        <name>Co(2+)</name>
        <dbReference type="ChEBI" id="CHEBI:48828"/>
    </cofactor>
</comment>
<feature type="active site" description="Proton acceptor" evidence="10">
    <location>
        <position position="36"/>
    </location>
</feature>
<comment type="caution">
    <text evidence="12">The sequence shown here is derived from an EMBL/GenBank/DDBJ whole genome shotgun (WGS) entry which is preliminary data.</text>
</comment>
<dbReference type="InterPro" id="IPR013785">
    <property type="entry name" value="Aldolase_TIM"/>
</dbReference>
<dbReference type="PANTHER" id="PTHR11749">
    <property type="entry name" value="RIBULOSE-5-PHOSPHATE-3-EPIMERASE"/>
    <property type="match status" value="1"/>
</dbReference>
<evidence type="ECO:0000256" key="2">
    <source>
        <dbReference type="ARBA" id="ARBA00001936"/>
    </source>
</evidence>
<dbReference type="HAMAP" id="MF_02227">
    <property type="entry name" value="RPE"/>
    <property type="match status" value="1"/>
</dbReference>
<dbReference type="Gene3D" id="3.20.20.70">
    <property type="entry name" value="Aldolase class I"/>
    <property type="match status" value="1"/>
</dbReference>
<evidence type="ECO:0000256" key="8">
    <source>
        <dbReference type="ARBA" id="ARBA00022723"/>
    </source>
</evidence>
<evidence type="ECO:0000313" key="12">
    <source>
        <dbReference type="EMBL" id="MDK9580235.1"/>
    </source>
</evidence>
<evidence type="ECO:0000256" key="7">
    <source>
        <dbReference type="ARBA" id="ARBA00013188"/>
    </source>
</evidence>
<dbReference type="NCBIfam" id="TIGR01163">
    <property type="entry name" value="rpe"/>
    <property type="match status" value="1"/>
</dbReference>
<comment type="similarity">
    <text evidence="6 10 11">Belongs to the ribulose-phosphate 3-epimerase family.</text>
</comment>
<feature type="binding site" evidence="10">
    <location>
        <begin position="194"/>
        <end position="195"/>
    </location>
    <ligand>
        <name>substrate</name>
    </ligand>
</feature>
<dbReference type="GO" id="GO:0004750">
    <property type="term" value="F:D-ribulose-phosphate 3-epimerase activity"/>
    <property type="evidence" value="ECO:0007669"/>
    <property type="project" value="UniProtKB-EC"/>
</dbReference>
<accession>A0ABT7HI93</accession>
<dbReference type="Pfam" id="PF00834">
    <property type="entry name" value="Ribul_P_3_epim"/>
    <property type="match status" value="1"/>
</dbReference>
<evidence type="ECO:0000256" key="3">
    <source>
        <dbReference type="ARBA" id="ARBA00001941"/>
    </source>
</evidence>
<evidence type="ECO:0000256" key="11">
    <source>
        <dbReference type="PIRNR" id="PIRNR001461"/>
    </source>
</evidence>
<name>A0ABT7HI93_9FUSO</name>
<protein>
    <recommendedName>
        <fullName evidence="7 10">Ribulose-phosphate 3-epimerase</fullName>
        <ecNumber evidence="7 10">5.1.3.1</ecNumber>
    </recommendedName>
</protein>
<dbReference type="InterPro" id="IPR026019">
    <property type="entry name" value="Ribul_P_3_epim"/>
</dbReference>
<feature type="binding site" evidence="10">
    <location>
        <position position="34"/>
    </location>
    <ligand>
        <name>a divalent metal cation</name>
        <dbReference type="ChEBI" id="CHEBI:60240"/>
    </ligand>
</feature>
<feature type="binding site" evidence="10">
    <location>
        <begin position="143"/>
        <end position="146"/>
    </location>
    <ligand>
        <name>substrate</name>
    </ligand>
</feature>
<dbReference type="EC" id="5.1.3.1" evidence="7 10"/>
<feature type="binding site" evidence="10">
    <location>
        <position position="36"/>
    </location>
    <ligand>
        <name>a divalent metal cation</name>
        <dbReference type="ChEBI" id="CHEBI:60240"/>
    </ligand>
</feature>
<feature type="active site" description="Proton donor" evidence="10">
    <location>
        <position position="172"/>
    </location>
</feature>
<gene>
    <name evidence="10 12" type="primary">rpe</name>
    <name evidence="12" type="ORF">QQA45_01710</name>
</gene>
<proteinExistence type="inferred from homology"/>
<dbReference type="CDD" id="cd00429">
    <property type="entry name" value="RPE"/>
    <property type="match status" value="1"/>
</dbReference>
<keyword evidence="13" id="KW-1185">Reference proteome</keyword>
<comment type="cofactor">
    <cofactor evidence="10">
        <name>a divalent metal cation</name>
        <dbReference type="ChEBI" id="CHEBI:60240"/>
    </cofactor>
    <text evidence="10">Binds 1 divalent metal cation per subunit.</text>
</comment>
<feature type="binding site" evidence="10">
    <location>
        <begin position="172"/>
        <end position="174"/>
    </location>
    <ligand>
        <name>substrate</name>
    </ligand>
</feature>
<dbReference type="InterPro" id="IPR000056">
    <property type="entry name" value="Ribul_P_3_epim-like"/>
</dbReference>